<accession>A0A7V1PVM4</accession>
<name>A0A7V1PVM4_CALAY</name>
<keyword evidence="3" id="KW-0963">Cytoplasm</keyword>
<dbReference type="GO" id="GO:0046872">
    <property type="term" value="F:metal ion binding"/>
    <property type="evidence" value="ECO:0007669"/>
    <property type="project" value="TreeGrafter"/>
</dbReference>
<dbReference type="AlphaFoldDB" id="A0A7V1PVM4"/>
<dbReference type="GO" id="GO:0005737">
    <property type="term" value="C:cytoplasm"/>
    <property type="evidence" value="ECO:0007669"/>
    <property type="project" value="UniProtKB-SubCell"/>
</dbReference>
<gene>
    <name evidence="3" type="primary">groES</name>
    <name evidence="3" type="synonym">groS</name>
    <name evidence="5" type="ORF">ENJ10_13340</name>
</gene>
<dbReference type="InterPro" id="IPR020818">
    <property type="entry name" value="Chaperonin_GroES"/>
</dbReference>
<dbReference type="SUPFAM" id="SSF50129">
    <property type="entry name" value="GroES-like"/>
    <property type="match status" value="1"/>
</dbReference>
<dbReference type="PANTHER" id="PTHR10772:SF63">
    <property type="entry name" value="20 KDA CHAPERONIN, CHLOROPLASTIC"/>
    <property type="match status" value="1"/>
</dbReference>
<evidence type="ECO:0000313" key="5">
    <source>
        <dbReference type="EMBL" id="HED11670.1"/>
    </source>
</evidence>
<evidence type="ECO:0000256" key="4">
    <source>
        <dbReference type="RuleBase" id="RU000535"/>
    </source>
</evidence>
<evidence type="ECO:0000256" key="3">
    <source>
        <dbReference type="HAMAP-Rule" id="MF_00580"/>
    </source>
</evidence>
<comment type="similarity">
    <text evidence="1 3 4">Belongs to the GroES chaperonin family.</text>
</comment>
<protein>
    <recommendedName>
        <fullName evidence="3">Co-chaperonin GroES</fullName>
    </recommendedName>
    <alternativeName>
        <fullName evidence="3">10 kDa chaperonin</fullName>
    </alternativeName>
    <alternativeName>
        <fullName evidence="3">Chaperonin-10</fullName>
        <shortName evidence="3">Cpn10</shortName>
    </alternativeName>
</protein>
<dbReference type="FunFam" id="2.30.33.40:FF:000001">
    <property type="entry name" value="10 kDa chaperonin"/>
    <property type="match status" value="1"/>
</dbReference>
<dbReference type="PANTHER" id="PTHR10772">
    <property type="entry name" value="10 KDA HEAT SHOCK PROTEIN"/>
    <property type="match status" value="1"/>
</dbReference>
<dbReference type="Gene3D" id="2.30.33.40">
    <property type="entry name" value="GroES chaperonin"/>
    <property type="match status" value="1"/>
</dbReference>
<dbReference type="PRINTS" id="PR00297">
    <property type="entry name" value="CHAPERONIN10"/>
</dbReference>
<dbReference type="CDD" id="cd00320">
    <property type="entry name" value="cpn10"/>
    <property type="match status" value="1"/>
</dbReference>
<comment type="subunit">
    <text evidence="3">Heptamer of 7 subunits arranged in a ring. Interacts with the chaperonin GroEL.</text>
</comment>
<dbReference type="NCBIfam" id="NF001531">
    <property type="entry name" value="PRK00364.2-2"/>
    <property type="match status" value="1"/>
</dbReference>
<dbReference type="SMART" id="SM00883">
    <property type="entry name" value="Cpn10"/>
    <property type="match status" value="1"/>
</dbReference>
<evidence type="ECO:0000256" key="2">
    <source>
        <dbReference type="ARBA" id="ARBA00023186"/>
    </source>
</evidence>
<comment type="caution">
    <text evidence="5">The sequence shown here is derived from an EMBL/GenBank/DDBJ whole genome shotgun (WGS) entry which is preliminary data.</text>
</comment>
<dbReference type="GO" id="GO:0044183">
    <property type="term" value="F:protein folding chaperone"/>
    <property type="evidence" value="ECO:0007669"/>
    <property type="project" value="InterPro"/>
</dbReference>
<comment type="subcellular location">
    <subcellularLocation>
        <location evidence="3">Cytoplasm</location>
    </subcellularLocation>
</comment>
<keyword evidence="2 3" id="KW-0143">Chaperone</keyword>
<organism evidence="5">
    <name type="scientific">Caldithrix abyssi</name>
    <dbReference type="NCBI Taxonomy" id="187145"/>
    <lineage>
        <taxon>Bacteria</taxon>
        <taxon>Pseudomonadati</taxon>
        <taxon>Calditrichota</taxon>
        <taxon>Calditrichia</taxon>
        <taxon>Calditrichales</taxon>
        <taxon>Calditrichaceae</taxon>
        <taxon>Caldithrix</taxon>
    </lineage>
</organism>
<dbReference type="InterPro" id="IPR011032">
    <property type="entry name" value="GroES-like_sf"/>
</dbReference>
<dbReference type="GO" id="GO:0005524">
    <property type="term" value="F:ATP binding"/>
    <property type="evidence" value="ECO:0007669"/>
    <property type="project" value="InterPro"/>
</dbReference>
<comment type="function">
    <text evidence="3 4">Together with the chaperonin GroEL, plays an essential role in assisting protein folding. The GroEL-GroES system forms a nano-cage that allows encapsulation of the non-native substrate proteins and provides a physical environment optimized to promote and accelerate protein folding. GroES binds to the apical surface of the GroEL ring, thereby capping the opening of the GroEL channel.</text>
</comment>
<dbReference type="HAMAP" id="MF_00580">
    <property type="entry name" value="CH10"/>
    <property type="match status" value="1"/>
</dbReference>
<dbReference type="GO" id="GO:0051082">
    <property type="term" value="F:unfolded protein binding"/>
    <property type="evidence" value="ECO:0007669"/>
    <property type="project" value="TreeGrafter"/>
</dbReference>
<dbReference type="Proteomes" id="UP000886005">
    <property type="component" value="Unassembled WGS sequence"/>
</dbReference>
<dbReference type="Pfam" id="PF00166">
    <property type="entry name" value="Cpn10"/>
    <property type="match status" value="1"/>
</dbReference>
<dbReference type="GO" id="GO:0051087">
    <property type="term" value="F:protein-folding chaperone binding"/>
    <property type="evidence" value="ECO:0007669"/>
    <property type="project" value="TreeGrafter"/>
</dbReference>
<proteinExistence type="inferred from homology"/>
<reference evidence="5" key="1">
    <citation type="journal article" date="2020" name="mSystems">
        <title>Genome- and Community-Level Interaction Insights into Carbon Utilization and Element Cycling Functions of Hydrothermarchaeota in Hydrothermal Sediment.</title>
        <authorList>
            <person name="Zhou Z."/>
            <person name="Liu Y."/>
            <person name="Xu W."/>
            <person name="Pan J."/>
            <person name="Luo Z.H."/>
            <person name="Li M."/>
        </authorList>
    </citation>
    <scope>NUCLEOTIDE SEQUENCE [LARGE SCALE GENOMIC DNA]</scope>
    <source>
        <strain evidence="5">HyVt-456</strain>
    </source>
</reference>
<sequence>MNIQPLDDRVLIEKAKDEGEQKVGSIIIPDTAAKEKPTMGKVVAVGTDEDLQENIKVGDTIIYSKYAGDEIKVDDVEYLIVSRGDILATVK</sequence>
<dbReference type="EMBL" id="DRLD01000373">
    <property type="protein sequence ID" value="HED11670.1"/>
    <property type="molecule type" value="Genomic_DNA"/>
</dbReference>
<evidence type="ECO:0000256" key="1">
    <source>
        <dbReference type="ARBA" id="ARBA00006975"/>
    </source>
</evidence>
<dbReference type="InterPro" id="IPR037124">
    <property type="entry name" value="Chaperonin_GroES_sf"/>
</dbReference>